<feature type="binding site" evidence="8">
    <location>
        <position position="117"/>
    </location>
    <ligand>
        <name>substrate</name>
    </ligand>
</feature>
<dbReference type="Pfam" id="PF08532">
    <property type="entry name" value="Glyco_hydro_42M"/>
    <property type="match status" value="1"/>
</dbReference>
<protein>
    <recommendedName>
        <fullName evidence="3 6">Beta-galactosidase</fullName>
        <shortName evidence="6">Beta-gal</shortName>
        <ecNumber evidence="3 6">3.2.1.23</ecNumber>
    </recommendedName>
</protein>
<dbReference type="Gene3D" id="2.60.40.1180">
    <property type="entry name" value="Golgi alpha-mannosidase II"/>
    <property type="match status" value="1"/>
</dbReference>
<feature type="active site" description="Nucleophile" evidence="7">
    <location>
        <position position="319"/>
    </location>
</feature>
<dbReference type="RefSeq" id="WP_212533257.1">
    <property type="nucleotide sequence ID" value="NZ_JAGSOG010000332.1"/>
</dbReference>
<evidence type="ECO:0000256" key="4">
    <source>
        <dbReference type="ARBA" id="ARBA00022801"/>
    </source>
</evidence>
<feature type="binding site" evidence="8">
    <location>
        <position position="155"/>
    </location>
    <ligand>
        <name>substrate</name>
    </ligand>
</feature>
<dbReference type="InterPro" id="IPR013780">
    <property type="entry name" value="Glyco_hydro_b"/>
</dbReference>
<keyword evidence="5 6" id="KW-0326">Glycosidase</keyword>
<dbReference type="GO" id="GO:0009341">
    <property type="term" value="C:beta-galactosidase complex"/>
    <property type="evidence" value="ECO:0007669"/>
    <property type="project" value="InterPro"/>
</dbReference>
<feature type="domain" description="Beta-galactosidase trimerisation" evidence="11">
    <location>
        <begin position="408"/>
        <end position="609"/>
    </location>
</feature>
<keyword evidence="9" id="KW-0479">Metal-binding</keyword>
<proteinExistence type="inferred from homology"/>
<evidence type="ECO:0000259" key="11">
    <source>
        <dbReference type="Pfam" id="PF08532"/>
    </source>
</evidence>
<evidence type="ECO:0000256" key="7">
    <source>
        <dbReference type="PIRSR" id="PIRSR001084-1"/>
    </source>
</evidence>
<evidence type="ECO:0000259" key="10">
    <source>
        <dbReference type="Pfam" id="PF02449"/>
    </source>
</evidence>
<comment type="caution">
    <text evidence="13">The sequence shown here is derived from an EMBL/GenBank/DDBJ whole genome shotgun (WGS) entry which is preliminary data.</text>
</comment>
<evidence type="ECO:0000256" key="2">
    <source>
        <dbReference type="ARBA" id="ARBA00005940"/>
    </source>
</evidence>
<dbReference type="Pfam" id="PF08533">
    <property type="entry name" value="Glyco_hydro_42C"/>
    <property type="match status" value="1"/>
</dbReference>
<dbReference type="GO" id="GO:0006012">
    <property type="term" value="P:galactose metabolic process"/>
    <property type="evidence" value="ECO:0007669"/>
    <property type="project" value="InterPro"/>
</dbReference>
<gene>
    <name evidence="13" type="ORF">KDL01_36410</name>
</gene>
<dbReference type="Gene3D" id="3.20.20.80">
    <property type="entry name" value="Glycosidases"/>
    <property type="match status" value="1"/>
</dbReference>
<keyword evidence="9" id="KW-0862">Zinc</keyword>
<dbReference type="InterPro" id="IPR013529">
    <property type="entry name" value="Glyco_hydro_42_N"/>
</dbReference>
<dbReference type="EMBL" id="JAGSOG010000332">
    <property type="protein sequence ID" value="MBR7838808.1"/>
    <property type="molecule type" value="Genomic_DNA"/>
</dbReference>
<keyword evidence="14" id="KW-1185">Reference proteome</keyword>
<dbReference type="Pfam" id="PF02449">
    <property type="entry name" value="Glyco_hydro_42"/>
    <property type="match status" value="1"/>
</dbReference>
<feature type="binding site" evidence="9">
    <location>
        <position position="121"/>
    </location>
    <ligand>
        <name>Zn(2+)</name>
        <dbReference type="ChEBI" id="CHEBI:29105"/>
    </ligand>
</feature>
<dbReference type="SUPFAM" id="SSF51445">
    <property type="entry name" value="(Trans)glycosidases"/>
    <property type="match status" value="1"/>
</dbReference>
<evidence type="ECO:0000256" key="6">
    <source>
        <dbReference type="PIRNR" id="PIRNR001084"/>
    </source>
</evidence>
<sequence length="676" mass="74002">MNQTASPPAAPFARLAYGADYNPEQWPEEVWAEDARLMREAGVNLVSLGIFAWALLEPEPGVFDFSLLDKVIAQLAGAGVDVDLATPTAAAPNWFLTAYPHVRPETEDGVVLAGSSRQTYCPHSPEYREACLRIADKLAERYAAHPAVTMWHVHNEYGSPTGACYCAVSAQAFRVWLKAKYGTLEALNTAWTATFWGQLYTAWEQIDTPKRTPMADVNPVHRLDFARFTSDTTLELYTGQRDVIRARLAAVGRAETPVTTNFQLINCKALDFWSWAREVDIAANNHYLTAEAPDNQIELALCADFTRSIRGGEPWLVMEHSTGAVSWQPRNLAKRPGEMRRNTLSHVARGADGAMFFQWRASRGGGEKFHSAMLPHGGTGTRIWREAAALGADLAALEQVAGSRVAGASTAVLWDWESWWSLEQVFRPSVDLAYKPRQLEFYEQLWRAHVQVDFAHPGADLSGYRLVVVPQMYLCREQWAKNLRDYVAGGGTLVVSYFSGIVDEDDAVYLGGYPGVLRDLLGLTIGEFLPLHADREVALTGGGTGRIWSEEIALHGAEAQRVFAEGPAAGGPAVTRHRVEEGTAWYLATSPDPATLREILRAAAADAGVAFDTQTPDTLELVERASPDGDRYLFAINHADEPAEFPASGTDLLTGEVFAGSATVPAGAVRVVKLEA</sequence>
<evidence type="ECO:0000259" key="12">
    <source>
        <dbReference type="Pfam" id="PF08533"/>
    </source>
</evidence>
<feature type="binding site" evidence="9">
    <location>
        <position position="166"/>
    </location>
    <ligand>
        <name>Zn(2+)</name>
        <dbReference type="ChEBI" id="CHEBI:29105"/>
    </ligand>
</feature>
<dbReference type="InterPro" id="IPR017853">
    <property type="entry name" value="GH"/>
</dbReference>
<dbReference type="InterPro" id="IPR013739">
    <property type="entry name" value="Beta_galactosidase_C"/>
</dbReference>
<feature type="domain" description="Beta-galactosidase C-terminal" evidence="12">
    <location>
        <begin position="619"/>
        <end position="673"/>
    </location>
</feature>
<evidence type="ECO:0000313" key="14">
    <source>
        <dbReference type="Proteomes" id="UP000675781"/>
    </source>
</evidence>
<evidence type="ECO:0000256" key="9">
    <source>
        <dbReference type="PIRSR" id="PIRSR001084-3"/>
    </source>
</evidence>
<dbReference type="PANTHER" id="PTHR36447:SF1">
    <property type="entry name" value="BETA-GALACTOSIDASE GANA"/>
    <property type="match status" value="1"/>
</dbReference>
<feature type="binding site" evidence="8">
    <location>
        <position position="327"/>
    </location>
    <ligand>
        <name>substrate</name>
    </ligand>
</feature>
<feature type="active site" description="Proton donor" evidence="7">
    <location>
        <position position="156"/>
    </location>
</feature>
<organism evidence="13 14">
    <name type="scientific">Actinospica durhamensis</name>
    <dbReference type="NCBI Taxonomy" id="1508375"/>
    <lineage>
        <taxon>Bacteria</taxon>
        <taxon>Bacillati</taxon>
        <taxon>Actinomycetota</taxon>
        <taxon>Actinomycetes</taxon>
        <taxon>Catenulisporales</taxon>
        <taxon>Actinospicaceae</taxon>
        <taxon>Actinospica</taxon>
    </lineage>
</organism>
<accession>A0A941EWX1</accession>
<comment type="similarity">
    <text evidence="2 6">Belongs to the glycosyl hydrolase 42 family.</text>
</comment>
<keyword evidence="4 6" id="KW-0378">Hydrolase</keyword>
<evidence type="ECO:0000256" key="1">
    <source>
        <dbReference type="ARBA" id="ARBA00001412"/>
    </source>
</evidence>
<name>A0A941EWX1_9ACTN</name>
<dbReference type="PANTHER" id="PTHR36447">
    <property type="entry name" value="BETA-GALACTOSIDASE GANA"/>
    <property type="match status" value="1"/>
</dbReference>
<dbReference type="AlphaFoldDB" id="A0A941EWX1"/>
<dbReference type="PIRSF" id="PIRSF001084">
    <property type="entry name" value="B-galactosidase"/>
    <property type="match status" value="1"/>
</dbReference>
<dbReference type="Proteomes" id="UP000675781">
    <property type="component" value="Unassembled WGS sequence"/>
</dbReference>
<reference evidence="13" key="1">
    <citation type="submission" date="2021-04" db="EMBL/GenBank/DDBJ databases">
        <title>Genome based classification of Actinospica acidithermotolerans sp. nov., an actinobacterium isolated from an Indonesian hot spring.</title>
        <authorList>
            <person name="Kusuma A.B."/>
            <person name="Putra K.E."/>
            <person name="Nafisah S."/>
            <person name="Loh J."/>
            <person name="Nouioui I."/>
            <person name="Goodfellow M."/>
        </authorList>
    </citation>
    <scope>NUCLEOTIDE SEQUENCE</scope>
    <source>
        <strain evidence="13">CSCA 57</strain>
    </source>
</reference>
<dbReference type="EC" id="3.2.1.23" evidence="3 6"/>
<dbReference type="Gene3D" id="3.40.50.880">
    <property type="match status" value="1"/>
</dbReference>
<dbReference type="InterPro" id="IPR029062">
    <property type="entry name" value="Class_I_gatase-like"/>
</dbReference>
<evidence type="ECO:0000256" key="8">
    <source>
        <dbReference type="PIRSR" id="PIRSR001084-2"/>
    </source>
</evidence>
<dbReference type="GO" id="GO:0046872">
    <property type="term" value="F:metal ion binding"/>
    <property type="evidence" value="ECO:0007669"/>
    <property type="project" value="UniProtKB-KW"/>
</dbReference>
<dbReference type="SUPFAM" id="SSF52317">
    <property type="entry name" value="Class I glutamine amidotransferase-like"/>
    <property type="match status" value="1"/>
</dbReference>
<dbReference type="InterPro" id="IPR013738">
    <property type="entry name" value="Beta_galactosidase_Trimer"/>
</dbReference>
<dbReference type="CDD" id="cd03143">
    <property type="entry name" value="A4_beta-galactosidase_middle_domain"/>
    <property type="match status" value="1"/>
</dbReference>
<dbReference type="GO" id="GO:0004565">
    <property type="term" value="F:beta-galactosidase activity"/>
    <property type="evidence" value="ECO:0007669"/>
    <property type="project" value="UniProtKB-EC"/>
</dbReference>
<dbReference type="InterPro" id="IPR003476">
    <property type="entry name" value="Glyco_hydro_42"/>
</dbReference>
<feature type="domain" description="Glycoside hydrolase family 42 N-terminal" evidence="10">
    <location>
        <begin position="20"/>
        <end position="396"/>
    </location>
</feature>
<evidence type="ECO:0000256" key="3">
    <source>
        <dbReference type="ARBA" id="ARBA00012756"/>
    </source>
</evidence>
<evidence type="ECO:0000256" key="5">
    <source>
        <dbReference type="ARBA" id="ARBA00023295"/>
    </source>
</evidence>
<comment type="catalytic activity">
    <reaction evidence="1 6">
        <text>Hydrolysis of terminal non-reducing beta-D-galactose residues in beta-D-galactosides.</text>
        <dbReference type="EC" id="3.2.1.23"/>
    </reaction>
</comment>
<evidence type="ECO:0000313" key="13">
    <source>
        <dbReference type="EMBL" id="MBR7838808.1"/>
    </source>
</evidence>
<feature type="binding site" evidence="9">
    <location>
        <position position="164"/>
    </location>
    <ligand>
        <name>Zn(2+)</name>
        <dbReference type="ChEBI" id="CHEBI:29105"/>
    </ligand>
</feature>